<protein>
    <submittedName>
        <fullName evidence="2">DUF4160 domain-containing protein</fullName>
    </submittedName>
</protein>
<dbReference type="Proteomes" id="UP000298774">
    <property type="component" value="Chromosome"/>
</dbReference>
<sequence length="80" mass="9213">MPTIHRQDGFRFYFYSHEPNEPAHVHVDRGGASVKVWLTPVSVAINMGHSAKDLADVLRIVREHRARFLEEWHGFFGTQG</sequence>
<evidence type="ECO:0000313" key="1">
    <source>
        <dbReference type="EMBL" id="MDX5954872.1"/>
    </source>
</evidence>
<dbReference type="InterPro" id="IPR025427">
    <property type="entry name" value="DUF4160"/>
</dbReference>
<dbReference type="RefSeq" id="WP_035670915.1">
    <property type="nucleotide sequence ID" value="NZ_CP012914.1"/>
</dbReference>
<dbReference type="EMBL" id="JAWXYC010000004">
    <property type="protein sequence ID" value="MDX5954872.1"/>
    <property type="molecule type" value="Genomic_DNA"/>
</dbReference>
<dbReference type="GeneID" id="56452257"/>
<evidence type="ECO:0000313" key="4">
    <source>
        <dbReference type="Proteomes" id="UP001277471"/>
    </source>
</evidence>
<gene>
    <name evidence="2" type="ORF">D3868_06175</name>
    <name evidence="1" type="ORF">SIM66_27260</name>
</gene>
<reference evidence="1 4" key="2">
    <citation type="submission" date="2023-11" db="EMBL/GenBank/DDBJ databases">
        <title>MicrobeMod: A computational toolkit for identifying prokaryotic methylation and restriction-modification with nanopore sequencing.</title>
        <authorList>
            <person name="Crits-Christoph A."/>
            <person name="Kang S.C."/>
            <person name="Lee H."/>
            <person name="Ostrov N."/>
        </authorList>
    </citation>
    <scope>NUCLEOTIDE SEQUENCE [LARGE SCALE GENOMIC DNA]</scope>
    <source>
        <strain evidence="1 4">ATCC 29145</strain>
    </source>
</reference>
<name>A0A0P0F7W8_AZOBR</name>
<reference evidence="2 3" key="1">
    <citation type="submission" date="2018-09" db="EMBL/GenBank/DDBJ databases">
        <title>Whole genome based analysis of evolution and adaptive divergence in Indian and Brazilian strains of Azospirillum brasilense.</title>
        <authorList>
            <person name="Singh C."/>
            <person name="Tripathi A.K."/>
        </authorList>
    </citation>
    <scope>NUCLEOTIDE SEQUENCE [LARGE SCALE GENOMIC DNA]</scope>
    <source>
        <strain evidence="2 3">MTCC4038</strain>
    </source>
</reference>
<dbReference type="Pfam" id="PF13711">
    <property type="entry name" value="DUF4160"/>
    <property type="match status" value="1"/>
</dbReference>
<dbReference type="KEGG" id="abf:AMK58_11970"/>
<evidence type="ECO:0000313" key="2">
    <source>
        <dbReference type="EMBL" id="QCO08667.1"/>
    </source>
</evidence>
<keyword evidence="4" id="KW-1185">Reference proteome</keyword>
<proteinExistence type="predicted"/>
<dbReference type="AlphaFoldDB" id="A0A0P0F7W8"/>
<accession>A0A0P0F7W8</accession>
<evidence type="ECO:0000313" key="3">
    <source>
        <dbReference type="Proteomes" id="UP000298774"/>
    </source>
</evidence>
<dbReference type="EMBL" id="CP032339">
    <property type="protein sequence ID" value="QCO08667.1"/>
    <property type="molecule type" value="Genomic_DNA"/>
</dbReference>
<dbReference type="Proteomes" id="UP001277471">
    <property type="component" value="Unassembled WGS sequence"/>
</dbReference>
<organism evidence="2 3">
    <name type="scientific">Azospirillum brasilense</name>
    <dbReference type="NCBI Taxonomy" id="192"/>
    <lineage>
        <taxon>Bacteria</taxon>
        <taxon>Pseudomonadati</taxon>
        <taxon>Pseudomonadota</taxon>
        <taxon>Alphaproteobacteria</taxon>
        <taxon>Rhodospirillales</taxon>
        <taxon>Azospirillaceae</taxon>
        <taxon>Azospirillum</taxon>
    </lineage>
</organism>